<evidence type="ECO:0000313" key="4">
    <source>
        <dbReference type="EMBL" id="SFJ82758.1"/>
    </source>
</evidence>
<accession>A0A1I3UGW9</accession>
<dbReference type="RefSeq" id="WP_072694912.1">
    <property type="nucleotide sequence ID" value="NZ_FOSJ01000001.1"/>
</dbReference>
<dbReference type="NCBIfam" id="NF045758">
    <property type="entry name" value="YlxM"/>
    <property type="match status" value="1"/>
</dbReference>
<comment type="similarity">
    <text evidence="1 3">Belongs to the UPF0122 family.</text>
</comment>
<dbReference type="SUPFAM" id="SSF88659">
    <property type="entry name" value="Sigma3 and sigma4 domains of RNA polymerase sigma factors"/>
    <property type="match status" value="1"/>
</dbReference>
<comment type="function">
    <text evidence="2 3">Might take part in the signal recognition particle (SRP) pathway. This is inferred from the conservation of its genetic proximity to ftsY/ffh. May be a regulatory protein.</text>
</comment>
<organism evidence="4 5">
    <name type="scientific">Marinilactibacillus piezotolerans</name>
    <dbReference type="NCBI Taxonomy" id="258723"/>
    <lineage>
        <taxon>Bacteria</taxon>
        <taxon>Bacillati</taxon>
        <taxon>Bacillota</taxon>
        <taxon>Bacilli</taxon>
        <taxon>Lactobacillales</taxon>
        <taxon>Carnobacteriaceae</taxon>
        <taxon>Marinilactibacillus</taxon>
    </lineage>
</organism>
<name>A0A1I3UGW9_9LACT</name>
<sequence>MELEKTLQMNTLFSFYGPLLTNKQQEYMRLYYGDDYSLGEIAEAFGISRQAVYDNIRRSETILNDYEEKLHLVEDFDRKQDALNEIRSYAEKNYANDKTLLHLLHKVSYEPKREGK</sequence>
<proteinExistence type="inferred from homology"/>
<dbReference type="Pfam" id="PF04297">
    <property type="entry name" value="UPF0122"/>
    <property type="match status" value="1"/>
</dbReference>
<evidence type="ECO:0000256" key="2">
    <source>
        <dbReference type="ARBA" id="ARBA00024764"/>
    </source>
</evidence>
<dbReference type="InterPro" id="IPR007394">
    <property type="entry name" value="UPF0122"/>
</dbReference>
<dbReference type="EMBL" id="FOSJ01000001">
    <property type="protein sequence ID" value="SFJ82758.1"/>
    <property type="molecule type" value="Genomic_DNA"/>
</dbReference>
<dbReference type="Gene3D" id="1.10.10.10">
    <property type="entry name" value="Winged helix-like DNA-binding domain superfamily/Winged helix DNA-binding domain"/>
    <property type="match status" value="1"/>
</dbReference>
<dbReference type="Proteomes" id="UP000199589">
    <property type="component" value="Unassembled WGS sequence"/>
</dbReference>
<keyword evidence="5" id="KW-1185">Reference proteome</keyword>
<reference evidence="5" key="1">
    <citation type="submission" date="2016-10" db="EMBL/GenBank/DDBJ databases">
        <authorList>
            <person name="Varghese N."/>
            <person name="Submissions S."/>
        </authorList>
    </citation>
    <scope>NUCLEOTIDE SEQUENCE [LARGE SCALE GENOMIC DNA]</scope>
    <source>
        <strain evidence="5">DSM 16108</strain>
    </source>
</reference>
<dbReference type="InterPro" id="IPR013324">
    <property type="entry name" value="RNA_pol_sigma_r3/r4-like"/>
</dbReference>
<evidence type="ECO:0000313" key="5">
    <source>
        <dbReference type="Proteomes" id="UP000199589"/>
    </source>
</evidence>
<protein>
    <recommendedName>
        <fullName evidence="3">UPF0122 protein SAMN04488569_10016</fullName>
    </recommendedName>
</protein>
<dbReference type="NCBIfam" id="NF001070">
    <property type="entry name" value="PRK00118.1-6"/>
    <property type="match status" value="1"/>
</dbReference>
<evidence type="ECO:0000256" key="1">
    <source>
        <dbReference type="ARBA" id="ARBA00008720"/>
    </source>
</evidence>
<dbReference type="AlphaFoldDB" id="A0A1I3UGW9"/>
<dbReference type="NCBIfam" id="NF001068">
    <property type="entry name" value="PRK00118.1-4"/>
    <property type="match status" value="1"/>
</dbReference>
<dbReference type="STRING" id="258723.GCA_900169305_00442"/>
<gene>
    <name evidence="4" type="ORF">SAMN04488569_10016</name>
</gene>
<dbReference type="OrthoDB" id="6392at2"/>
<dbReference type="PANTHER" id="PTHR40083">
    <property type="entry name" value="UPF0122 PROTEIN CBO2450/CLC_2298"/>
    <property type="match status" value="1"/>
</dbReference>
<dbReference type="InterPro" id="IPR036388">
    <property type="entry name" value="WH-like_DNA-bd_sf"/>
</dbReference>
<dbReference type="InterPro" id="IPR054831">
    <property type="entry name" value="UPF0122_fam_protein"/>
</dbReference>
<evidence type="ECO:0000256" key="3">
    <source>
        <dbReference type="HAMAP-Rule" id="MF_00245"/>
    </source>
</evidence>
<dbReference type="HAMAP" id="MF_00245">
    <property type="entry name" value="UPF0122"/>
    <property type="match status" value="1"/>
</dbReference>
<dbReference type="PANTHER" id="PTHR40083:SF1">
    <property type="entry name" value="UPF0122 PROTEIN YLXM"/>
    <property type="match status" value="1"/>
</dbReference>